<dbReference type="AlphaFoldDB" id="A0A8J7DXY6"/>
<feature type="domain" description="SHSP" evidence="3">
    <location>
        <begin position="34"/>
        <end position="146"/>
    </location>
</feature>
<accession>A0A8J7DXY6</accession>
<dbReference type="SUPFAM" id="SSF49764">
    <property type="entry name" value="HSP20-like chaperones"/>
    <property type="match status" value="1"/>
</dbReference>
<gene>
    <name evidence="4" type="ORF">IQ249_16355</name>
</gene>
<keyword evidence="5" id="KW-1185">Reference proteome</keyword>
<dbReference type="InterPro" id="IPR031107">
    <property type="entry name" value="Small_HSP"/>
</dbReference>
<reference evidence="4" key="1">
    <citation type="submission" date="2020-10" db="EMBL/GenBank/DDBJ databases">
        <authorList>
            <person name="Castelo-Branco R."/>
            <person name="Eusebio N."/>
            <person name="Adriana R."/>
            <person name="Vieira A."/>
            <person name="Brugerolle De Fraissinette N."/>
            <person name="Rezende De Castro R."/>
            <person name="Schneider M.P."/>
            <person name="Vasconcelos V."/>
            <person name="Leao P.N."/>
        </authorList>
    </citation>
    <scope>NUCLEOTIDE SEQUENCE</scope>
    <source>
        <strain evidence="4">LEGE 07157</strain>
    </source>
</reference>
<sequence>MSLVRLELFREVDSLQREMNRFIENSIARSDDNRLTTSFVPAAELEETSDALHLKLEVPGMESKDLDIQVSAEAVSISGERKSENKTQEGGVTRSEFRYGSFRRVIPLPNRIQNNNVQAEYKDGILNLTLPKAEEEKNKIVKVNLD</sequence>
<protein>
    <submittedName>
        <fullName evidence="4">Hsp20/alpha crystallin family protein</fullName>
    </submittedName>
</protein>
<evidence type="ECO:0000313" key="4">
    <source>
        <dbReference type="EMBL" id="MBE9117474.1"/>
    </source>
</evidence>
<dbReference type="Proteomes" id="UP000654482">
    <property type="component" value="Unassembled WGS sequence"/>
</dbReference>
<name>A0A8J7DXY6_9CYAN</name>
<dbReference type="InterPro" id="IPR002068">
    <property type="entry name" value="A-crystallin/Hsp20_dom"/>
</dbReference>
<evidence type="ECO:0000256" key="2">
    <source>
        <dbReference type="RuleBase" id="RU003616"/>
    </source>
</evidence>
<dbReference type="PROSITE" id="PS01031">
    <property type="entry name" value="SHSP"/>
    <property type="match status" value="1"/>
</dbReference>
<proteinExistence type="inferred from homology"/>
<evidence type="ECO:0000259" key="3">
    <source>
        <dbReference type="PROSITE" id="PS01031"/>
    </source>
</evidence>
<evidence type="ECO:0000313" key="5">
    <source>
        <dbReference type="Proteomes" id="UP000654482"/>
    </source>
</evidence>
<comment type="similarity">
    <text evidence="1 2">Belongs to the small heat shock protein (HSP20) family.</text>
</comment>
<dbReference type="Pfam" id="PF00011">
    <property type="entry name" value="HSP20"/>
    <property type="match status" value="1"/>
</dbReference>
<dbReference type="InterPro" id="IPR008978">
    <property type="entry name" value="HSP20-like_chaperone"/>
</dbReference>
<dbReference type="RefSeq" id="WP_194030562.1">
    <property type="nucleotide sequence ID" value="NZ_JADEWZ010000025.1"/>
</dbReference>
<dbReference type="PANTHER" id="PTHR11527">
    <property type="entry name" value="HEAT-SHOCK PROTEIN 20 FAMILY MEMBER"/>
    <property type="match status" value="1"/>
</dbReference>
<evidence type="ECO:0000256" key="1">
    <source>
        <dbReference type="PROSITE-ProRule" id="PRU00285"/>
    </source>
</evidence>
<dbReference type="CDD" id="cd06464">
    <property type="entry name" value="ACD_sHsps-like"/>
    <property type="match status" value="1"/>
</dbReference>
<comment type="caution">
    <text evidence="4">The sequence shown here is derived from an EMBL/GenBank/DDBJ whole genome shotgun (WGS) entry which is preliminary data.</text>
</comment>
<dbReference type="Gene3D" id="2.60.40.790">
    <property type="match status" value="1"/>
</dbReference>
<organism evidence="4 5">
    <name type="scientific">Lusitaniella coriacea LEGE 07157</name>
    <dbReference type="NCBI Taxonomy" id="945747"/>
    <lineage>
        <taxon>Bacteria</taxon>
        <taxon>Bacillati</taxon>
        <taxon>Cyanobacteriota</taxon>
        <taxon>Cyanophyceae</taxon>
        <taxon>Spirulinales</taxon>
        <taxon>Lusitaniellaceae</taxon>
        <taxon>Lusitaniella</taxon>
    </lineage>
</organism>
<dbReference type="EMBL" id="JADEWZ010000025">
    <property type="protein sequence ID" value="MBE9117474.1"/>
    <property type="molecule type" value="Genomic_DNA"/>
</dbReference>